<accession>A0A0X8F5S2</accession>
<dbReference type="KEGG" id="pagb:AWM79_01160"/>
<evidence type="ECO:0000313" key="1">
    <source>
        <dbReference type="EMBL" id="AMB83990.1"/>
    </source>
</evidence>
<dbReference type="AlphaFoldDB" id="A0A0X8F5S2"/>
<dbReference type="InterPro" id="IPR008514">
    <property type="entry name" value="T6SS_Hcp"/>
</dbReference>
<dbReference type="PANTHER" id="PTHR36152">
    <property type="entry name" value="CYTOPLASMIC PROTEIN-RELATED"/>
    <property type="match status" value="1"/>
</dbReference>
<dbReference type="RefSeq" id="WP_060781953.1">
    <property type="nucleotide sequence ID" value="NZ_CP014135.1"/>
</dbReference>
<organism evidence="1 2">
    <name type="scientific">Pseudomonas agarici</name>
    <dbReference type="NCBI Taxonomy" id="46677"/>
    <lineage>
        <taxon>Bacteria</taxon>
        <taxon>Pseudomonadati</taxon>
        <taxon>Pseudomonadota</taxon>
        <taxon>Gammaproteobacteria</taxon>
        <taxon>Pseudomonadales</taxon>
        <taxon>Pseudomonadaceae</taxon>
        <taxon>Pseudomonas</taxon>
    </lineage>
</organism>
<proteinExistence type="predicted"/>
<dbReference type="InterPro" id="IPR036624">
    <property type="entry name" value="Hcp1-lik_sf"/>
</dbReference>
<gene>
    <name evidence="1" type="ORF">AWM79_01160</name>
</gene>
<name>A0A0X8F5S2_PSEAA</name>
<dbReference type="Pfam" id="PF05638">
    <property type="entry name" value="T6SS_HCP"/>
    <property type="match status" value="1"/>
</dbReference>
<dbReference type="PANTHER" id="PTHR36152:SF5">
    <property type="entry name" value="PROTEIN HCP1"/>
    <property type="match status" value="1"/>
</dbReference>
<reference evidence="1 2" key="1">
    <citation type="submission" date="2016-01" db="EMBL/GenBank/DDBJ databases">
        <authorList>
            <person name="McClelland M."/>
            <person name="Jain A."/>
            <person name="Saraogi P."/>
            <person name="Mendelson R."/>
            <person name="Westerman R."/>
            <person name="SanMiguel P."/>
            <person name="Csonka L."/>
        </authorList>
    </citation>
    <scope>NUCLEOTIDE SEQUENCE [LARGE SCALE GENOMIC DNA]</scope>
    <source>
        <strain evidence="1 2">NCPPB 2472</strain>
    </source>
</reference>
<dbReference type="Proteomes" id="UP000063229">
    <property type="component" value="Chromosome"/>
</dbReference>
<sequence length="162" mass="17613">MTSDMFLKLGDIKGESRDQQHKDEIDINTLRWTMSQSGTMHTGSGGGAGKVSIGNLSIGKFMDRSSPNLMAACSSGKHYPEATLSVRKASGSNPLEYVVLKLKEVMVSSYSTEGEPADDILHEVISLNFARVEVSYQPQNADGGKDGGIIKYGWNIRENVKI</sequence>
<evidence type="ECO:0000313" key="2">
    <source>
        <dbReference type="Proteomes" id="UP000063229"/>
    </source>
</evidence>
<dbReference type="STRING" id="46677.AWM79_01160"/>
<keyword evidence="2" id="KW-1185">Reference proteome</keyword>
<protein>
    <submittedName>
        <fullName evidence="1">Hcp1 family type VI secretion system effector</fullName>
    </submittedName>
</protein>
<dbReference type="InterPro" id="IPR053165">
    <property type="entry name" value="HSI-I_assembly_Hcp1"/>
</dbReference>
<dbReference type="EMBL" id="CP014135">
    <property type="protein sequence ID" value="AMB83990.1"/>
    <property type="molecule type" value="Genomic_DNA"/>
</dbReference>
<dbReference type="SUPFAM" id="SSF141452">
    <property type="entry name" value="Hcp1-like"/>
    <property type="match status" value="1"/>
</dbReference>
<dbReference type="Gene3D" id="2.30.110.20">
    <property type="entry name" value="Hcp1-like"/>
    <property type="match status" value="1"/>
</dbReference>